<keyword evidence="4 6" id="KW-1133">Transmembrane helix</keyword>
<dbReference type="EMBL" id="CCKQ01018793">
    <property type="protein sequence ID" value="CDW90775.1"/>
    <property type="molecule type" value="Genomic_DNA"/>
</dbReference>
<dbReference type="PANTHER" id="PTHR45720:SF10">
    <property type="entry name" value="CHLORIDE CHANNEL PROTEIN 2"/>
    <property type="match status" value="1"/>
</dbReference>
<proteinExistence type="predicted"/>
<comment type="subcellular location">
    <subcellularLocation>
        <location evidence="1">Membrane</location>
        <topology evidence="1">Multi-pass membrane protein</topology>
    </subcellularLocation>
</comment>
<evidence type="ECO:0000256" key="4">
    <source>
        <dbReference type="ARBA" id="ARBA00022989"/>
    </source>
</evidence>
<dbReference type="Gene3D" id="1.10.3080.10">
    <property type="entry name" value="Clc chloride channel"/>
    <property type="match status" value="1"/>
</dbReference>
<dbReference type="InterPro" id="IPR014743">
    <property type="entry name" value="Cl-channel_core"/>
</dbReference>
<evidence type="ECO:0000256" key="3">
    <source>
        <dbReference type="ARBA" id="ARBA00022737"/>
    </source>
</evidence>
<dbReference type="SUPFAM" id="SSF81340">
    <property type="entry name" value="Clc chloride channel"/>
    <property type="match status" value="1"/>
</dbReference>
<protein>
    <submittedName>
        <fullName evidence="7">Voltage-gated chloride channel protein</fullName>
    </submittedName>
</protein>
<keyword evidence="3" id="KW-0677">Repeat</keyword>
<dbReference type="OMA" id="MISCIVA"/>
<feature type="transmembrane region" description="Helical" evidence="6">
    <location>
        <begin position="207"/>
        <end position="231"/>
    </location>
</feature>
<dbReference type="OrthoDB" id="44789at2759"/>
<dbReference type="InParanoid" id="A0A078B8D1"/>
<feature type="transmembrane region" description="Helical" evidence="6">
    <location>
        <begin position="283"/>
        <end position="304"/>
    </location>
</feature>
<feature type="transmembrane region" description="Helical" evidence="6">
    <location>
        <begin position="243"/>
        <end position="263"/>
    </location>
</feature>
<evidence type="ECO:0000313" key="7">
    <source>
        <dbReference type="EMBL" id="CDW90775.1"/>
    </source>
</evidence>
<organism evidence="7 8">
    <name type="scientific">Stylonychia lemnae</name>
    <name type="common">Ciliate</name>
    <dbReference type="NCBI Taxonomy" id="5949"/>
    <lineage>
        <taxon>Eukaryota</taxon>
        <taxon>Sar</taxon>
        <taxon>Alveolata</taxon>
        <taxon>Ciliophora</taxon>
        <taxon>Intramacronucleata</taxon>
        <taxon>Spirotrichea</taxon>
        <taxon>Stichotrichia</taxon>
        <taxon>Sporadotrichida</taxon>
        <taxon>Oxytrichidae</taxon>
        <taxon>Stylonychinae</taxon>
        <taxon>Stylonychia</taxon>
    </lineage>
</organism>
<dbReference type="Proteomes" id="UP000039865">
    <property type="component" value="Unassembled WGS sequence"/>
</dbReference>
<dbReference type="InterPro" id="IPR001807">
    <property type="entry name" value="ClC"/>
</dbReference>
<name>A0A078B8D1_STYLE</name>
<keyword evidence="2 6" id="KW-0812">Transmembrane</keyword>
<feature type="transmembrane region" description="Helical" evidence="6">
    <location>
        <begin position="325"/>
        <end position="344"/>
    </location>
</feature>
<keyword evidence="5 6" id="KW-0472">Membrane</keyword>
<evidence type="ECO:0000313" key="8">
    <source>
        <dbReference type="Proteomes" id="UP000039865"/>
    </source>
</evidence>
<evidence type="ECO:0000256" key="6">
    <source>
        <dbReference type="SAM" id="Phobius"/>
    </source>
</evidence>
<dbReference type="GO" id="GO:0005247">
    <property type="term" value="F:voltage-gated chloride channel activity"/>
    <property type="evidence" value="ECO:0007669"/>
    <property type="project" value="TreeGrafter"/>
</dbReference>
<feature type="transmembrane region" description="Helical" evidence="6">
    <location>
        <begin position="439"/>
        <end position="465"/>
    </location>
</feature>
<accession>A0A078B8D1</accession>
<dbReference type="GO" id="GO:0016020">
    <property type="term" value="C:membrane"/>
    <property type="evidence" value="ECO:0007669"/>
    <property type="project" value="UniProtKB-SubCell"/>
</dbReference>
<evidence type="ECO:0000256" key="5">
    <source>
        <dbReference type="ARBA" id="ARBA00023136"/>
    </source>
</evidence>
<keyword evidence="8" id="KW-1185">Reference proteome</keyword>
<dbReference type="PANTHER" id="PTHR45720">
    <property type="entry name" value="CHLORIDE CHANNEL PROTEIN 2"/>
    <property type="match status" value="1"/>
</dbReference>
<dbReference type="PRINTS" id="PR00762">
    <property type="entry name" value="CLCHANNEL"/>
</dbReference>
<gene>
    <name evidence="7" type="primary">Contig11496.g12306</name>
    <name evidence="7" type="ORF">STYLEM_19922</name>
</gene>
<feature type="transmembrane region" description="Helical" evidence="6">
    <location>
        <begin position="415"/>
        <end position="433"/>
    </location>
</feature>
<dbReference type="AlphaFoldDB" id="A0A078B8D1"/>
<evidence type="ECO:0000256" key="1">
    <source>
        <dbReference type="ARBA" id="ARBA00004141"/>
    </source>
</evidence>
<sequence>MYELKDLNSLDVKLNFLQCGIDEFSQTSGIRRQLSGLRSKSRVKVRQHKLIKFKGIDVRAQQNDLFGNLKVSNFMFLVILGASTALQQLIQQFSQEQTCTQRYVQLLDKICMLDIVQLHLEYYSRDSEGSSLPEMKAVLAGVHISTFLSIRAFIGKLVGVTVAIVGGLSLGRYGSFVHMSGVIAHQMSYRIKFFQNIGSNYQLRLQVISAAIAAGTCCSAGSPFGGVIFALELTSTYYMMGNMWKGLLCTTAAIITYSLMHQLPFVKPPKLTDFEEYTFNHEIIFFIILGYLCARVGALFIHILTKIIFLRGKLKNPLLLNRWKWCSIVILFISIIQFPLRFLHFPERQVWNVMFNSHQISEVQNGQVWSNPNLELVLLVYCILKFIFIVSSLTLPLPNGIFAPMISFGAVFGRLFDEGIYAVVGATCVYGSVTKTVSIAIIIFEVTGQITLLVPVVIGLSVAYASSQAMTMSIFDVLLEFKNFPFLPTLGEGDTIHLKARDIMNRNFVYLREDSEIREIRDILTQFEDFNYDPKNYIEYEELLSLEKKLQADLQEECSKV</sequence>
<reference evidence="7 8" key="1">
    <citation type="submission" date="2014-06" db="EMBL/GenBank/DDBJ databases">
        <authorList>
            <person name="Swart Estienne"/>
        </authorList>
    </citation>
    <scope>NUCLEOTIDE SEQUENCE [LARGE SCALE GENOMIC DNA]</scope>
    <source>
        <strain evidence="7 8">130c</strain>
    </source>
</reference>
<dbReference type="Pfam" id="PF00654">
    <property type="entry name" value="Voltage_CLC"/>
    <property type="match status" value="1"/>
</dbReference>
<evidence type="ECO:0000256" key="2">
    <source>
        <dbReference type="ARBA" id="ARBA00022692"/>
    </source>
</evidence>
<feature type="transmembrane region" description="Helical" evidence="6">
    <location>
        <begin position="376"/>
        <end position="395"/>
    </location>
</feature>
<feature type="transmembrane region" description="Helical" evidence="6">
    <location>
        <begin position="153"/>
        <end position="171"/>
    </location>
</feature>
<dbReference type="InterPro" id="IPR050970">
    <property type="entry name" value="Cl_channel_volt-gated"/>
</dbReference>